<dbReference type="PROSITE" id="PS50294">
    <property type="entry name" value="WD_REPEATS_REGION"/>
    <property type="match status" value="1"/>
</dbReference>
<dbReference type="InterPro" id="IPR001680">
    <property type="entry name" value="WD40_rpt"/>
</dbReference>
<dbReference type="SMART" id="SM00320">
    <property type="entry name" value="WD40"/>
    <property type="match status" value="6"/>
</dbReference>
<dbReference type="InterPro" id="IPR015943">
    <property type="entry name" value="WD40/YVTN_repeat-like_dom_sf"/>
</dbReference>
<organism evidence="2">
    <name type="scientific">Parasteatoda tepidariorum</name>
    <name type="common">Common house spider</name>
    <name type="synonym">Achaearanea tepidariorum</name>
    <dbReference type="NCBI Taxonomy" id="114398"/>
    <lineage>
        <taxon>Eukaryota</taxon>
        <taxon>Metazoa</taxon>
        <taxon>Ecdysozoa</taxon>
        <taxon>Arthropoda</taxon>
        <taxon>Chelicerata</taxon>
        <taxon>Arachnida</taxon>
        <taxon>Araneae</taxon>
        <taxon>Araneomorphae</taxon>
        <taxon>Entelegynae</taxon>
        <taxon>Araneoidea</taxon>
        <taxon>Theridiidae</taxon>
        <taxon>Parasteatoda</taxon>
    </lineage>
</organism>
<dbReference type="Gene3D" id="2.130.10.10">
    <property type="entry name" value="YVTN repeat-like/Quinoprotein amine dehydrogenase"/>
    <property type="match status" value="2"/>
</dbReference>
<dbReference type="AlphaFoldDB" id="A0A2L2Y798"/>
<keyword evidence="1" id="KW-0853">WD repeat</keyword>
<dbReference type="GO" id="GO:0035973">
    <property type="term" value="P:aggrephagy"/>
    <property type="evidence" value="ECO:0007669"/>
    <property type="project" value="TreeGrafter"/>
</dbReference>
<evidence type="ECO:0000313" key="2">
    <source>
        <dbReference type="EMBL" id="LAA04049.1"/>
    </source>
</evidence>
<protein>
    <submittedName>
        <fullName evidence="2">WD repeat-containing protein 81</fullName>
    </submittedName>
</protein>
<dbReference type="OrthoDB" id="29306at2759"/>
<sequence>MVTFRILDVIYIIALRIGTEMTKKHFSSIFHKFFSSFDKVYNEKGELQELDDIAGPFKEQAFFEMRDTFSFEMAFLAYIPLCKLTGRNYMEKTLKNDDFIRQLCIQSSLSKNDAAVSSPQIAHRRDRSLGQDESFVSGIFGKNVVVIGNRLDVRLGDDNHTLFSTSPNGDKPALKCDMNLIKRKMDDSQRHLKGNWLAYWEHETGRSDKDQHFDFKQIKLQTFIGHTGTVRGIEILDNENSFITCSKDKTVKLWSLRSWGDGSAQSPSQWTYTHHRKSVFALSFLDSLRLVGSCDGTVHIWDPFLGSCIKQLEPTKGSPVTVLAAMPSPSMSFLAATTNSTVRFLDARTCRYMHEFKVNVGTTGLIRSLSVSPNGNWLAVGHSTGMLSVLDVRTGLVFGTWLGHEGEVLQLKAFNNTSFLTSSLDQSLTVWKFEDAQAKCHLKGPMEPVTCICFYGNEVISGTSGNRIGLHSSTDKAAVYSSSRLRSDTFKGILTTMALLPLNRLLLLGTDNGNVVLLC</sequence>
<dbReference type="GO" id="GO:0005739">
    <property type="term" value="C:mitochondrion"/>
    <property type="evidence" value="ECO:0007669"/>
    <property type="project" value="TreeGrafter"/>
</dbReference>
<dbReference type="SUPFAM" id="SSF50978">
    <property type="entry name" value="WD40 repeat-like"/>
    <property type="match status" value="1"/>
</dbReference>
<dbReference type="GO" id="GO:0035014">
    <property type="term" value="F:phosphatidylinositol 3-kinase regulator activity"/>
    <property type="evidence" value="ECO:0007669"/>
    <property type="project" value="TreeGrafter"/>
</dbReference>
<dbReference type="EMBL" id="IAAA01018727">
    <property type="protein sequence ID" value="LAA04043.1"/>
    <property type="molecule type" value="mRNA"/>
</dbReference>
<feature type="repeat" description="WD" evidence="1">
    <location>
        <begin position="223"/>
        <end position="258"/>
    </location>
</feature>
<dbReference type="InterPro" id="IPR036322">
    <property type="entry name" value="WD40_repeat_dom_sf"/>
</dbReference>
<dbReference type="Pfam" id="PF00400">
    <property type="entry name" value="WD40"/>
    <property type="match status" value="3"/>
</dbReference>
<proteinExistence type="evidence at transcript level"/>
<dbReference type="InterPro" id="IPR052651">
    <property type="entry name" value="WDR81"/>
</dbReference>
<dbReference type="EMBL" id="IAAA01018728">
    <property type="protein sequence ID" value="LAA04049.1"/>
    <property type="molecule type" value="mRNA"/>
</dbReference>
<dbReference type="PROSITE" id="PS50082">
    <property type="entry name" value="WD_REPEATS_2"/>
    <property type="match status" value="2"/>
</dbReference>
<accession>A0A2L2Y798</accession>
<dbReference type="PANTHER" id="PTHR44662">
    <property type="entry name" value="WD REPEAT-CONTAINING PROTEIN 81"/>
    <property type="match status" value="1"/>
</dbReference>
<name>A0A2L2Y798_PARTP</name>
<dbReference type="PANTHER" id="PTHR44662:SF1">
    <property type="entry name" value="WD REPEAT-CONTAINING PROTEIN 81"/>
    <property type="match status" value="1"/>
</dbReference>
<evidence type="ECO:0000256" key="1">
    <source>
        <dbReference type="PROSITE-ProRule" id="PRU00221"/>
    </source>
</evidence>
<reference evidence="2" key="1">
    <citation type="journal article" date="2016" name="Mol. Ecol. Resour.">
        <title>Evaluation of the impact of RNA preservation methods of spiders for de novo transcriptome assembly.</title>
        <authorList>
            <person name="Kono N."/>
            <person name="Nakamura H."/>
            <person name="Ito Y."/>
            <person name="Tomita M."/>
            <person name="Arakawa K."/>
        </authorList>
    </citation>
    <scope>NUCLEOTIDE SEQUENCE</scope>
    <source>
        <tissue evidence="2">Whole body</tissue>
    </source>
</reference>
<feature type="repeat" description="WD" evidence="1">
    <location>
        <begin position="272"/>
        <end position="302"/>
    </location>
</feature>